<name>A0A1I5WM42_9BACI</name>
<dbReference type="GO" id="GO:0008677">
    <property type="term" value="F:2-dehydropantoate 2-reductase activity"/>
    <property type="evidence" value="ECO:0007669"/>
    <property type="project" value="UniProtKB-EC"/>
</dbReference>
<dbReference type="InterPro" id="IPR050838">
    <property type="entry name" value="Ketopantoate_reductase"/>
</dbReference>
<keyword evidence="15" id="KW-1185">Reference proteome</keyword>
<evidence type="ECO:0000256" key="8">
    <source>
        <dbReference type="ARBA" id="ARBA00023002"/>
    </source>
</evidence>
<evidence type="ECO:0000256" key="3">
    <source>
        <dbReference type="ARBA" id="ARBA00007870"/>
    </source>
</evidence>
<dbReference type="GO" id="GO:0005737">
    <property type="term" value="C:cytoplasm"/>
    <property type="evidence" value="ECO:0007669"/>
    <property type="project" value="TreeGrafter"/>
</dbReference>
<dbReference type="UniPathway" id="UPA00028">
    <property type="reaction ID" value="UER00004"/>
</dbReference>
<dbReference type="PANTHER" id="PTHR43765:SF2">
    <property type="entry name" value="2-DEHYDROPANTOATE 2-REDUCTASE"/>
    <property type="match status" value="1"/>
</dbReference>
<dbReference type="SUPFAM" id="SSF51735">
    <property type="entry name" value="NAD(P)-binding Rossmann-fold domains"/>
    <property type="match status" value="1"/>
</dbReference>
<dbReference type="Pfam" id="PF02558">
    <property type="entry name" value="ApbA"/>
    <property type="match status" value="1"/>
</dbReference>
<comment type="function">
    <text evidence="1 11">Catalyzes the NADPH-dependent reduction of ketopantoate into pantoic acid.</text>
</comment>
<evidence type="ECO:0000256" key="7">
    <source>
        <dbReference type="ARBA" id="ARBA00022857"/>
    </source>
</evidence>
<dbReference type="RefSeq" id="WP_093535334.1">
    <property type="nucleotide sequence ID" value="NZ_FOXU01000001.1"/>
</dbReference>
<gene>
    <name evidence="14" type="ORF">SAMN05421670_1330</name>
</gene>
<comment type="catalytic activity">
    <reaction evidence="10 11">
        <text>(R)-pantoate + NADP(+) = 2-dehydropantoate + NADPH + H(+)</text>
        <dbReference type="Rhea" id="RHEA:16233"/>
        <dbReference type="ChEBI" id="CHEBI:11561"/>
        <dbReference type="ChEBI" id="CHEBI:15378"/>
        <dbReference type="ChEBI" id="CHEBI:15980"/>
        <dbReference type="ChEBI" id="CHEBI:57783"/>
        <dbReference type="ChEBI" id="CHEBI:58349"/>
        <dbReference type="EC" id="1.1.1.169"/>
    </reaction>
</comment>
<dbReference type="EC" id="1.1.1.169" evidence="4 11"/>
<dbReference type="InterPro" id="IPR013332">
    <property type="entry name" value="KPR_N"/>
</dbReference>
<evidence type="ECO:0000256" key="1">
    <source>
        <dbReference type="ARBA" id="ARBA00002919"/>
    </source>
</evidence>
<evidence type="ECO:0000256" key="9">
    <source>
        <dbReference type="ARBA" id="ARBA00032024"/>
    </source>
</evidence>
<dbReference type="STRING" id="126156.SAMN05421670_1330"/>
<dbReference type="PANTHER" id="PTHR43765">
    <property type="entry name" value="2-DEHYDROPANTOATE 2-REDUCTASE-RELATED"/>
    <property type="match status" value="1"/>
</dbReference>
<feature type="domain" description="Ketopantoate reductase N-terminal" evidence="12">
    <location>
        <begin position="3"/>
        <end position="145"/>
    </location>
</feature>
<dbReference type="InterPro" id="IPR036291">
    <property type="entry name" value="NAD(P)-bd_dom_sf"/>
</dbReference>
<dbReference type="InterPro" id="IPR013752">
    <property type="entry name" value="KPA_reductase"/>
</dbReference>
<keyword evidence="6 11" id="KW-0566">Pantothenate biosynthesis</keyword>
<evidence type="ECO:0000256" key="2">
    <source>
        <dbReference type="ARBA" id="ARBA00004994"/>
    </source>
</evidence>
<evidence type="ECO:0000256" key="5">
    <source>
        <dbReference type="ARBA" id="ARBA00019465"/>
    </source>
</evidence>
<sequence length="296" mass="33728">MKIGIVGAGAIGLLFGAYLSESDHDITFLVRKTSKVHHLYIEKKTENPKQITCDIVSDITDLKQMDLIIIAVKYHHLTHLEDQLNSLPKHIPLLFLQNGLSHISFLRKLPQETVLIGSVLHGATKINNSTVQHLGIGPTYIGFYKGQWASINSLMEGNNEEFPLIFTCDIEQMLVKKAMLNCLINPLTTIAQVTNGELVENDSYKAILRSMYDEMIFAFDDWRERLTWEEVVSLCENTRENRSSMLKDFENGRMMELDTIVGAIIEKAAQRNKTLPILQAFYLLLSEINKEGDYRR</sequence>
<evidence type="ECO:0000256" key="11">
    <source>
        <dbReference type="RuleBase" id="RU362068"/>
    </source>
</evidence>
<dbReference type="GO" id="GO:0015940">
    <property type="term" value="P:pantothenate biosynthetic process"/>
    <property type="evidence" value="ECO:0007669"/>
    <property type="project" value="UniProtKB-UniPathway"/>
</dbReference>
<accession>A0A1I5WM42</accession>
<dbReference type="Pfam" id="PF08546">
    <property type="entry name" value="ApbA_C"/>
    <property type="match status" value="1"/>
</dbReference>
<protein>
    <recommendedName>
        <fullName evidence="5 11">2-dehydropantoate 2-reductase</fullName>
        <ecNumber evidence="4 11">1.1.1.169</ecNumber>
    </recommendedName>
    <alternativeName>
        <fullName evidence="9 11">Ketopantoate reductase</fullName>
    </alternativeName>
</protein>
<organism evidence="14 15">
    <name type="scientific">Psychrobacillus psychrotolerans</name>
    <dbReference type="NCBI Taxonomy" id="126156"/>
    <lineage>
        <taxon>Bacteria</taxon>
        <taxon>Bacillati</taxon>
        <taxon>Bacillota</taxon>
        <taxon>Bacilli</taxon>
        <taxon>Bacillales</taxon>
        <taxon>Bacillaceae</taxon>
        <taxon>Psychrobacillus</taxon>
    </lineage>
</organism>
<evidence type="ECO:0000256" key="10">
    <source>
        <dbReference type="ARBA" id="ARBA00048793"/>
    </source>
</evidence>
<dbReference type="Gene3D" id="3.40.50.720">
    <property type="entry name" value="NAD(P)-binding Rossmann-like Domain"/>
    <property type="match status" value="1"/>
</dbReference>
<reference evidence="15" key="1">
    <citation type="submission" date="2016-10" db="EMBL/GenBank/DDBJ databases">
        <authorList>
            <person name="Varghese N."/>
            <person name="Submissions S."/>
        </authorList>
    </citation>
    <scope>NUCLEOTIDE SEQUENCE [LARGE SCALE GENOMIC DNA]</scope>
    <source>
        <strain evidence="15">DSM 11706</strain>
    </source>
</reference>
<dbReference type="InterPro" id="IPR013328">
    <property type="entry name" value="6PGD_dom2"/>
</dbReference>
<proteinExistence type="inferred from homology"/>
<keyword evidence="8 11" id="KW-0560">Oxidoreductase</keyword>
<dbReference type="GO" id="GO:0050661">
    <property type="term" value="F:NADP binding"/>
    <property type="evidence" value="ECO:0007669"/>
    <property type="project" value="TreeGrafter"/>
</dbReference>
<dbReference type="EMBL" id="FOXU01000001">
    <property type="protein sequence ID" value="SFQ20456.1"/>
    <property type="molecule type" value="Genomic_DNA"/>
</dbReference>
<feature type="domain" description="Ketopantoate reductase C-terminal" evidence="13">
    <location>
        <begin position="169"/>
        <end position="288"/>
    </location>
</feature>
<dbReference type="Proteomes" id="UP000198734">
    <property type="component" value="Unassembled WGS sequence"/>
</dbReference>
<dbReference type="NCBIfam" id="TIGR00745">
    <property type="entry name" value="apbA_panE"/>
    <property type="match status" value="1"/>
</dbReference>
<evidence type="ECO:0000256" key="4">
    <source>
        <dbReference type="ARBA" id="ARBA00013014"/>
    </source>
</evidence>
<comment type="similarity">
    <text evidence="3 11">Belongs to the ketopantoate reductase family.</text>
</comment>
<evidence type="ECO:0000259" key="12">
    <source>
        <dbReference type="Pfam" id="PF02558"/>
    </source>
</evidence>
<evidence type="ECO:0000259" key="13">
    <source>
        <dbReference type="Pfam" id="PF08546"/>
    </source>
</evidence>
<dbReference type="OrthoDB" id="9800163at2"/>
<evidence type="ECO:0000313" key="14">
    <source>
        <dbReference type="EMBL" id="SFQ20456.1"/>
    </source>
</evidence>
<dbReference type="InterPro" id="IPR008927">
    <property type="entry name" value="6-PGluconate_DH-like_C_sf"/>
</dbReference>
<dbReference type="InterPro" id="IPR003710">
    <property type="entry name" value="ApbA"/>
</dbReference>
<comment type="pathway">
    <text evidence="2 11">Cofactor biosynthesis; (R)-pantothenate biosynthesis; (R)-pantoate from 3-methyl-2-oxobutanoate: step 2/2.</text>
</comment>
<dbReference type="AlphaFoldDB" id="A0A1I5WM42"/>
<keyword evidence="7 11" id="KW-0521">NADP</keyword>
<dbReference type="Gene3D" id="1.10.1040.10">
    <property type="entry name" value="N-(1-d-carboxylethyl)-l-norvaline Dehydrogenase, domain 2"/>
    <property type="match status" value="1"/>
</dbReference>
<dbReference type="SUPFAM" id="SSF48179">
    <property type="entry name" value="6-phosphogluconate dehydrogenase C-terminal domain-like"/>
    <property type="match status" value="1"/>
</dbReference>
<evidence type="ECO:0000313" key="15">
    <source>
        <dbReference type="Proteomes" id="UP000198734"/>
    </source>
</evidence>
<evidence type="ECO:0000256" key="6">
    <source>
        <dbReference type="ARBA" id="ARBA00022655"/>
    </source>
</evidence>